<evidence type="ECO:0000256" key="4">
    <source>
        <dbReference type="ARBA" id="ARBA00022989"/>
    </source>
</evidence>
<evidence type="ECO:0000256" key="5">
    <source>
        <dbReference type="ARBA" id="ARBA00023136"/>
    </source>
</evidence>
<proteinExistence type="inferred from homology"/>
<keyword evidence="3 6" id="KW-0812">Transmembrane</keyword>
<feature type="transmembrane region" description="Helical" evidence="6">
    <location>
        <begin position="106"/>
        <end position="124"/>
    </location>
</feature>
<comment type="caution">
    <text evidence="8">The sequence shown here is derived from an EMBL/GenBank/DDBJ whole genome shotgun (WGS) entry which is preliminary data.</text>
</comment>
<evidence type="ECO:0000256" key="3">
    <source>
        <dbReference type="ARBA" id="ARBA00022692"/>
    </source>
</evidence>
<comment type="subcellular location">
    <subcellularLocation>
        <location evidence="1">Membrane</location>
        <topology evidence="1">Multi-pass membrane protein</topology>
    </subcellularLocation>
</comment>
<evidence type="ECO:0000256" key="6">
    <source>
        <dbReference type="SAM" id="Phobius"/>
    </source>
</evidence>
<gene>
    <name evidence="8" type="ORF">CR105_13085</name>
</gene>
<dbReference type="GO" id="GO:0000271">
    <property type="term" value="P:polysaccharide biosynthetic process"/>
    <property type="evidence" value="ECO:0007669"/>
    <property type="project" value="InterPro"/>
</dbReference>
<dbReference type="PANTHER" id="PTHR38459">
    <property type="entry name" value="PROPHAGE BACTOPRENOL-LINKED GLUCOSE TRANSLOCASE HOMOLOG"/>
    <property type="match status" value="1"/>
</dbReference>
<comment type="similarity">
    <text evidence="2">Belongs to the GtrA family.</text>
</comment>
<sequence length="125" mass="13305">MRSLLTHRRQVVLFITGGVLSALVDIGVMQLLVSLGYHYATATTCGFGAGLAVNYVYHAKVTFDSVTSGASLGRYACLVVLNYLLTLGCVALAATTFDLALAGKLISLPLVAVNSFLLGKFWIFK</sequence>
<dbReference type="EMBL" id="PDOC01000007">
    <property type="protein sequence ID" value="PIL44397.1"/>
    <property type="molecule type" value="Genomic_DNA"/>
</dbReference>
<dbReference type="Pfam" id="PF04138">
    <property type="entry name" value="GtrA_DPMS_TM"/>
    <property type="match status" value="1"/>
</dbReference>
<reference evidence="8 9" key="1">
    <citation type="submission" date="2017-10" db="EMBL/GenBank/DDBJ databases">
        <title>Massilia psychrophilum sp. nov., a novel purple-pigmented bacterium isolated from Tianshan glacier, Xinjiang Municipality, China.</title>
        <authorList>
            <person name="Wang H."/>
        </authorList>
    </citation>
    <scope>NUCLEOTIDE SEQUENCE [LARGE SCALE GENOMIC DNA]</scope>
    <source>
        <strain evidence="8 9">JCM 30074</strain>
    </source>
</reference>
<dbReference type="RefSeq" id="WP_099788911.1">
    <property type="nucleotide sequence ID" value="NZ_JBHLYV010000022.1"/>
</dbReference>
<keyword evidence="9" id="KW-1185">Reference proteome</keyword>
<feature type="transmembrane region" description="Helical" evidence="6">
    <location>
        <begin position="12"/>
        <end position="33"/>
    </location>
</feature>
<name>A0A2G8TEB9_9BURK</name>
<dbReference type="InterPro" id="IPR051401">
    <property type="entry name" value="GtrA_CellWall_Glycosyl"/>
</dbReference>
<feature type="transmembrane region" description="Helical" evidence="6">
    <location>
        <begin position="39"/>
        <end position="57"/>
    </location>
</feature>
<evidence type="ECO:0000256" key="2">
    <source>
        <dbReference type="ARBA" id="ARBA00009399"/>
    </source>
</evidence>
<evidence type="ECO:0000313" key="8">
    <source>
        <dbReference type="EMBL" id="PIL44397.1"/>
    </source>
</evidence>
<dbReference type="Proteomes" id="UP000230390">
    <property type="component" value="Unassembled WGS sequence"/>
</dbReference>
<evidence type="ECO:0000256" key="1">
    <source>
        <dbReference type="ARBA" id="ARBA00004141"/>
    </source>
</evidence>
<dbReference type="GO" id="GO:0005886">
    <property type="term" value="C:plasma membrane"/>
    <property type="evidence" value="ECO:0007669"/>
    <property type="project" value="TreeGrafter"/>
</dbReference>
<accession>A0A2G8TEB9</accession>
<dbReference type="InterPro" id="IPR007267">
    <property type="entry name" value="GtrA_DPMS_TM"/>
</dbReference>
<protein>
    <recommendedName>
        <fullName evidence="7">GtrA/DPMS transmembrane domain-containing protein</fullName>
    </recommendedName>
</protein>
<keyword evidence="4 6" id="KW-1133">Transmembrane helix</keyword>
<feature type="transmembrane region" description="Helical" evidence="6">
    <location>
        <begin position="78"/>
        <end position="100"/>
    </location>
</feature>
<organism evidence="8 9">
    <name type="scientific">Massilia eurypsychrophila</name>
    <dbReference type="NCBI Taxonomy" id="1485217"/>
    <lineage>
        <taxon>Bacteria</taxon>
        <taxon>Pseudomonadati</taxon>
        <taxon>Pseudomonadota</taxon>
        <taxon>Betaproteobacteria</taxon>
        <taxon>Burkholderiales</taxon>
        <taxon>Oxalobacteraceae</taxon>
        <taxon>Telluria group</taxon>
        <taxon>Massilia</taxon>
    </lineage>
</organism>
<evidence type="ECO:0000259" key="7">
    <source>
        <dbReference type="Pfam" id="PF04138"/>
    </source>
</evidence>
<keyword evidence="5 6" id="KW-0472">Membrane</keyword>
<dbReference type="PANTHER" id="PTHR38459:SF1">
    <property type="entry name" value="PROPHAGE BACTOPRENOL-LINKED GLUCOSE TRANSLOCASE HOMOLOG"/>
    <property type="match status" value="1"/>
</dbReference>
<evidence type="ECO:0000313" key="9">
    <source>
        <dbReference type="Proteomes" id="UP000230390"/>
    </source>
</evidence>
<dbReference type="OrthoDB" id="8758470at2"/>
<feature type="domain" description="GtrA/DPMS transmembrane" evidence="7">
    <location>
        <begin position="14"/>
        <end position="124"/>
    </location>
</feature>
<dbReference type="AlphaFoldDB" id="A0A2G8TEB9"/>